<feature type="compositionally biased region" description="Basic and acidic residues" evidence="1">
    <location>
        <begin position="35"/>
        <end position="54"/>
    </location>
</feature>
<dbReference type="AlphaFoldDB" id="A0A1G6KDD4"/>
<dbReference type="EMBL" id="FMZA01000005">
    <property type="protein sequence ID" value="SDC28937.1"/>
    <property type="molecule type" value="Genomic_DNA"/>
</dbReference>
<dbReference type="RefSeq" id="WP_176757832.1">
    <property type="nucleotide sequence ID" value="NZ_FMZA01000005.1"/>
</dbReference>
<reference evidence="2 3" key="1">
    <citation type="submission" date="2016-10" db="EMBL/GenBank/DDBJ databases">
        <authorList>
            <person name="de Groot N.N."/>
        </authorList>
    </citation>
    <scope>NUCLEOTIDE SEQUENCE [LARGE SCALE GENOMIC DNA]</scope>
    <source>
        <strain evidence="2 3">DSM 45514</strain>
    </source>
</reference>
<name>A0A1G6KDD4_9BACL</name>
<evidence type="ECO:0000256" key="1">
    <source>
        <dbReference type="SAM" id="MobiDB-lite"/>
    </source>
</evidence>
<evidence type="ECO:0000313" key="3">
    <source>
        <dbReference type="Proteomes" id="UP000199387"/>
    </source>
</evidence>
<proteinExistence type="predicted"/>
<organism evidence="2 3">
    <name type="scientific">Melghirimyces thermohalophilus</name>
    <dbReference type="NCBI Taxonomy" id="1236220"/>
    <lineage>
        <taxon>Bacteria</taxon>
        <taxon>Bacillati</taxon>
        <taxon>Bacillota</taxon>
        <taxon>Bacilli</taxon>
        <taxon>Bacillales</taxon>
        <taxon>Thermoactinomycetaceae</taxon>
        <taxon>Melghirimyces</taxon>
    </lineage>
</organism>
<sequence>MDRDKTSKEFNEENINSSIQFAYEQSGELTDIDVEEGRKKLSKQYEKESRKQKK</sequence>
<accession>A0A1G6KDD4</accession>
<keyword evidence="3" id="KW-1185">Reference proteome</keyword>
<evidence type="ECO:0000313" key="2">
    <source>
        <dbReference type="EMBL" id="SDC28937.1"/>
    </source>
</evidence>
<feature type="region of interest" description="Disordered" evidence="1">
    <location>
        <begin position="25"/>
        <end position="54"/>
    </location>
</feature>
<dbReference type="STRING" id="1236220.SAMN04488112_105188"/>
<gene>
    <name evidence="2" type="ORF">SAMN04488112_105188</name>
</gene>
<protein>
    <submittedName>
        <fullName evidence="2">Uncharacterized protein</fullName>
    </submittedName>
</protein>
<dbReference type="Proteomes" id="UP000199387">
    <property type="component" value="Unassembled WGS sequence"/>
</dbReference>